<evidence type="ECO:0000313" key="2">
    <source>
        <dbReference type="Proteomes" id="UP000230750"/>
    </source>
</evidence>
<accession>A0A2G8L361</accession>
<name>A0A2G8L361_STIJA</name>
<evidence type="ECO:0000313" key="1">
    <source>
        <dbReference type="EMBL" id="PIK54699.1"/>
    </source>
</evidence>
<comment type="caution">
    <text evidence="1">The sequence shown here is derived from an EMBL/GenBank/DDBJ whole genome shotgun (WGS) entry which is preliminary data.</text>
</comment>
<dbReference type="Proteomes" id="UP000230750">
    <property type="component" value="Unassembled WGS sequence"/>
</dbReference>
<protein>
    <submittedName>
        <fullName evidence="1">Uncharacterized protein</fullName>
    </submittedName>
</protein>
<dbReference type="EMBL" id="MRZV01000237">
    <property type="protein sequence ID" value="PIK54699.1"/>
    <property type="molecule type" value="Genomic_DNA"/>
</dbReference>
<dbReference type="AlphaFoldDB" id="A0A2G8L361"/>
<keyword evidence="2" id="KW-1185">Reference proteome</keyword>
<sequence length="119" mass="13729">MHVHLDPQSNPHLTKKKVSYITVVQHPRASSSSFRVNDIVPNQGELYQFNTQGLEVLCKFHFIKSHPRAYNTGSKLIFIKPSQGLQYWFKVDNIKPSQGLQYWFKVDNYKAIPGLTVLV</sequence>
<reference evidence="1 2" key="1">
    <citation type="journal article" date="2017" name="PLoS Biol.">
        <title>The sea cucumber genome provides insights into morphological evolution and visceral regeneration.</title>
        <authorList>
            <person name="Zhang X."/>
            <person name="Sun L."/>
            <person name="Yuan J."/>
            <person name="Sun Y."/>
            <person name="Gao Y."/>
            <person name="Zhang L."/>
            <person name="Li S."/>
            <person name="Dai H."/>
            <person name="Hamel J.F."/>
            <person name="Liu C."/>
            <person name="Yu Y."/>
            <person name="Liu S."/>
            <person name="Lin W."/>
            <person name="Guo K."/>
            <person name="Jin S."/>
            <person name="Xu P."/>
            <person name="Storey K.B."/>
            <person name="Huan P."/>
            <person name="Zhang T."/>
            <person name="Zhou Y."/>
            <person name="Zhang J."/>
            <person name="Lin C."/>
            <person name="Li X."/>
            <person name="Xing L."/>
            <person name="Huo D."/>
            <person name="Sun M."/>
            <person name="Wang L."/>
            <person name="Mercier A."/>
            <person name="Li F."/>
            <person name="Yang H."/>
            <person name="Xiang J."/>
        </authorList>
    </citation>
    <scope>NUCLEOTIDE SEQUENCE [LARGE SCALE GENOMIC DNA]</scope>
    <source>
        <strain evidence="1">Shaxun</strain>
        <tissue evidence="1">Muscle</tissue>
    </source>
</reference>
<organism evidence="1 2">
    <name type="scientific">Stichopus japonicus</name>
    <name type="common">Sea cucumber</name>
    <dbReference type="NCBI Taxonomy" id="307972"/>
    <lineage>
        <taxon>Eukaryota</taxon>
        <taxon>Metazoa</taxon>
        <taxon>Echinodermata</taxon>
        <taxon>Eleutherozoa</taxon>
        <taxon>Echinozoa</taxon>
        <taxon>Holothuroidea</taxon>
        <taxon>Aspidochirotacea</taxon>
        <taxon>Aspidochirotida</taxon>
        <taxon>Stichopodidae</taxon>
        <taxon>Apostichopus</taxon>
    </lineage>
</organism>
<gene>
    <name evidence="1" type="ORF">BSL78_08394</name>
</gene>
<proteinExistence type="predicted"/>